<accession>A0ABT5GE86</accession>
<feature type="domain" description="Nudix hydrolase" evidence="4">
    <location>
        <begin position="19"/>
        <end position="176"/>
    </location>
</feature>
<gene>
    <name evidence="5" type="ORF">OO014_04300</name>
</gene>
<evidence type="ECO:0000256" key="1">
    <source>
        <dbReference type="ARBA" id="ARBA00001946"/>
    </source>
</evidence>
<evidence type="ECO:0000259" key="4">
    <source>
        <dbReference type="PROSITE" id="PS51462"/>
    </source>
</evidence>
<dbReference type="EMBL" id="JAPFQL010000011">
    <property type="protein sequence ID" value="MDC5696468.1"/>
    <property type="molecule type" value="Genomic_DNA"/>
</dbReference>
<evidence type="ECO:0000313" key="5">
    <source>
        <dbReference type="EMBL" id="MDC5696468.1"/>
    </source>
</evidence>
<dbReference type="RefSeq" id="WP_272461044.1">
    <property type="nucleotide sequence ID" value="NZ_JAPFQL010000011.1"/>
</dbReference>
<organism evidence="5 6">
    <name type="scientific">Intrasporangium calvum</name>
    <dbReference type="NCBI Taxonomy" id="53358"/>
    <lineage>
        <taxon>Bacteria</taxon>
        <taxon>Bacillati</taxon>
        <taxon>Actinomycetota</taxon>
        <taxon>Actinomycetes</taxon>
        <taxon>Micrococcales</taxon>
        <taxon>Intrasporangiaceae</taxon>
        <taxon>Intrasporangium</taxon>
    </lineage>
</organism>
<evidence type="ECO:0000256" key="3">
    <source>
        <dbReference type="SAM" id="MobiDB-lite"/>
    </source>
</evidence>
<comment type="cofactor">
    <cofactor evidence="1">
        <name>Mg(2+)</name>
        <dbReference type="ChEBI" id="CHEBI:18420"/>
    </cofactor>
</comment>
<dbReference type="Pfam" id="PF00293">
    <property type="entry name" value="NUDIX"/>
    <property type="match status" value="1"/>
</dbReference>
<feature type="compositionally biased region" description="Acidic residues" evidence="3">
    <location>
        <begin position="35"/>
        <end position="54"/>
    </location>
</feature>
<comment type="caution">
    <text evidence="5">The sequence shown here is derived from an EMBL/GenBank/DDBJ whole genome shotgun (WGS) entry which is preliminary data.</text>
</comment>
<dbReference type="PROSITE" id="PS51462">
    <property type="entry name" value="NUDIX"/>
    <property type="match status" value="1"/>
</dbReference>
<feature type="region of interest" description="Disordered" evidence="3">
    <location>
        <begin position="32"/>
        <end position="56"/>
    </location>
</feature>
<sequence length="193" mass="21126">MPIPPYVAHLRTKVGQDLLWLPGATAVVLRPATEGADEGTEVGVEDGAEDGAEDGTDRAGYEVLLIRRADNGEWTPVTGIVDPGEDPHVTAVREVLEEASVVVEVERLVWVSAGPPVVHDNGDVAQYLDHTFRCRWVSGKPRPGDDEATEARWHRLHALPAMRRHFLDRIACAVDNPRDVRLGGWTSSSRDVS</sequence>
<reference evidence="5 6" key="1">
    <citation type="submission" date="2022-11" db="EMBL/GenBank/DDBJ databases">
        <title>Anaerobic phenanthrene biodegradation by a DNRA strain PheN6.</title>
        <authorList>
            <person name="Zhang Z."/>
        </authorList>
    </citation>
    <scope>NUCLEOTIDE SEQUENCE [LARGE SCALE GENOMIC DNA]</scope>
    <source>
        <strain evidence="5 6">PheN6</strain>
    </source>
</reference>
<dbReference type="InterPro" id="IPR000086">
    <property type="entry name" value="NUDIX_hydrolase_dom"/>
</dbReference>
<keyword evidence="2" id="KW-0378">Hydrolase</keyword>
<proteinExistence type="predicted"/>
<dbReference type="PANTHER" id="PTHR43046">
    <property type="entry name" value="GDP-MANNOSE MANNOSYL HYDROLASE"/>
    <property type="match status" value="1"/>
</dbReference>
<dbReference type="CDD" id="cd18879">
    <property type="entry name" value="NUDIX_Hydrolase"/>
    <property type="match status" value="1"/>
</dbReference>
<dbReference type="SUPFAM" id="SSF55811">
    <property type="entry name" value="Nudix"/>
    <property type="match status" value="1"/>
</dbReference>
<dbReference type="PANTHER" id="PTHR43046:SF16">
    <property type="entry name" value="ADP-RIBOSE PYROPHOSPHATASE YJHB-RELATED"/>
    <property type="match status" value="1"/>
</dbReference>
<dbReference type="Gene3D" id="3.90.79.10">
    <property type="entry name" value="Nucleoside Triphosphate Pyrophosphohydrolase"/>
    <property type="match status" value="1"/>
</dbReference>
<evidence type="ECO:0000256" key="2">
    <source>
        <dbReference type="ARBA" id="ARBA00022801"/>
    </source>
</evidence>
<protein>
    <submittedName>
        <fullName evidence="5">NUDIX domain-containing protein</fullName>
    </submittedName>
</protein>
<evidence type="ECO:0000313" key="6">
    <source>
        <dbReference type="Proteomes" id="UP001150259"/>
    </source>
</evidence>
<dbReference type="InterPro" id="IPR015797">
    <property type="entry name" value="NUDIX_hydrolase-like_dom_sf"/>
</dbReference>
<keyword evidence="6" id="KW-1185">Reference proteome</keyword>
<name>A0ABT5GE86_9MICO</name>
<dbReference type="Proteomes" id="UP001150259">
    <property type="component" value="Unassembled WGS sequence"/>
</dbReference>